<keyword evidence="2" id="KW-1185">Reference proteome</keyword>
<protein>
    <submittedName>
        <fullName evidence="1">Uncharacterized protein</fullName>
    </submittedName>
</protein>
<comment type="caution">
    <text evidence="1">The sequence shown here is derived from an EMBL/GenBank/DDBJ whole genome shotgun (WGS) entry which is preliminary data.</text>
</comment>
<dbReference type="eggNOG" id="ENOG50333NY">
    <property type="taxonomic scope" value="Bacteria"/>
</dbReference>
<evidence type="ECO:0000313" key="2">
    <source>
        <dbReference type="Proteomes" id="UP000030401"/>
    </source>
</evidence>
<accession>A0A0A5G235</accession>
<dbReference type="AlphaFoldDB" id="A0A0A5G235"/>
<dbReference type="STRING" id="1385512.N784_05850"/>
<dbReference type="EMBL" id="AVPG01000016">
    <property type="protein sequence ID" value="KGX86084.1"/>
    <property type="molecule type" value="Genomic_DNA"/>
</dbReference>
<sequence>MEQYKFDVIQSKMIVEAIVEGYREYIELRKERNEKMKISSAFAWTKGNFIENKIAEACVDHNISYHKAKAGLTWDYLQFIHLDTQKLFLIKNAAYFNQDNYSQALLPNKNKSQRGRRTYLHELSKINEHLDFPPTPKQQERTDEHSIQLSLFIPENQIRTELTHLKSLYTEFHILTYSIDEAFQISNVMHYLPNPNNNIAYEIEDLSAYISGADITNEERSILAPDLEYETDAGAYDIGIIGDEERK</sequence>
<reference evidence="1 2" key="1">
    <citation type="submission" date="2013-08" db="EMBL/GenBank/DDBJ databases">
        <authorList>
            <person name="Huang J."/>
            <person name="Wang G."/>
        </authorList>
    </citation>
    <scope>NUCLEOTIDE SEQUENCE [LARGE SCALE GENOMIC DNA]</scope>
    <source>
        <strain evidence="1 2">JSM 072002</strain>
    </source>
</reference>
<proteinExistence type="predicted"/>
<dbReference type="Proteomes" id="UP000030401">
    <property type="component" value="Unassembled WGS sequence"/>
</dbReference>
<name>A0A0A5G235_9BACI</name>
<organism evidence="1 2">
    <name type="scientific">Pontibacillus litoralis JSM 072002</name>
    <dbReference type="NCBI Taxonomy" id="1385512"/>
    <lineage>
        <taxon>Bacteria</taxon>
        <taxon>Bacillati</taxon>
        <taxon>Bacillota</taxon>
        <taxon>Bacilli</taxon>
        <taxon>Bacillales</taxon>
        <taxon>Bacillaceae</taxon>
        <taxon>Pontibacillus</taxon>
    </lineage>
</organism>
<gene>
    <name evidence="1" type="ORF">N784_05850</name>
</gene>
<evidence type="ECO:0000313" key="1">
    <source>
        <dbReference type="EMBL" id="KGX86084.1"/>
    </source>
</evidence>
<dbReference type="OrthoDB" id="2893237at2"/>
<dbReference type="RefSeq" id="WP_036834765.1">
    <property type="nucleotide sequence ID" value="NZ_AVPG01000016.1"/>
</dbReference>